<keyword evidence="1" id="KW-1133">Transmembrane helix</keyword>
<feature type="transmembrane region" description="Helical" evidence="1">
    <location>
        <begin position="345"/>
        <end position="368"/>
    </location>
</feature>
<evidence type="ECO:0008006" key="3">
    <source>
        <dbReference type="Google" id="ProtNLM"/>
    </source>
</evidence>
<sequence>MDNKPKHNILDGYIFSEALRFLFPFIALYAIFAIVIWTLTFTGIVDFNPAGDIIAWHYYDMLYGFTFAALLGFILTAAPEWADTAKVSGGELLLIAVAWLFCRMSFWFLEYISIYPAFISHLSLNLWLIWRVYPLLKDTMMKRLIWPIMAQFLAQIIFFVSYFEWLDISLISASRLASGIFIIMILQVLKPISMVIMNDSLERKNIDETFIPRPPRRRFAIFCILLFVGADFASSNDMLNISGEMHGLLAFAAAASLLNILNDWHIKHAIFSSFTAPLYLIYWFMAVGFTLFGLEKLAIFDHLSEVNALLHARHFIFMGAISLAIFMVLLIAGRRHTGRSLDLPLKAKLALIFMLMSILSRGLMPLIYPDTVDLAYQLSATFWVLAFGLYLAEFLPYFIKNNR</sequence>
<dbReference type="EMBL" id="NVUS01000001">
    <property type="protein sequence ID" value="PCJ03707.1"/>
    <property type="molecule type" value="Genomic_DNA"/>
</dbReference>
<protein>
    <recommendedName>
        <fullName evidence="3">NnrS family protein</fullName>
    </recommendedName>
</protein>
<feature type="transmembrane region" description="Helical" evidence="1">
    <location>
        <begin position="90"/>
        <end position="108"/>
    </location>
</feature>
<name>A0A2A4Z9M8_9PROT</name>
<feature type="transmembrane region" description="Helical" evidence="1">
    <location>
        <begin position="61"/>
        <end position="78"/>
    </location>
</feature>
<reference key="1">
    <citation type="submission" date="2017-08" db="EMBL/GenBank/DDBJ databases">
        <title>A dynamic microbial community with high functional redundancy inhabits the cold, oxic subseafloor aquifer.</title>
        <authorList>
            <person name="Tully B.J."/>
            <person name="Wheat C.G."/>
            <person name="Glazer B.T."/>
            <person name="Huber J.A."/>
        </authorList>
    </citation>
    <scope>NUCLEOTIDE SEQUENCE [LARGE SCALE GENOMIC DNA]</scope>
</reference>
<feature type="transmembrane region" description="Helical" evidence="1">
    <location>
        <begin position="21"/>
        <end position="41"/>
    </location>
</feature>
<proteinExistence type="predicted"/>
<feature type="transmembrane region" description="Helical" evidence="1">
    <location>
        <begin position="380"/>
        <end position="399"/>
    </location>
</feature>
<feature type="transmembrane region" description="Helical" evidence="1">
    <location>
        <begin position="144"/>
        <end position="163"/>
    </location>
</feature>
<accession>A0A2A4Z9M8</accession>
<dbReference type="Pfam" id="PF05940">
    <property type="entry name" value="NnrS"/>
    <property type="match status" value="1"/>
</dbReference>
<feature type="transmembrane region" description="Helical" evidence="1">
    <location>
        <begin position="219"/>
        <end position="239"/>
    </location>
</feature>
<feature type="transmembrane region" description="Helical" evidence="1">
    <location>
        <begin position="175"/>
        <end position="198"/>
    </location>
</feature>
<feature type="transmembrane region" description="Helical" evidence="1">
    <location>
        <begin position="274"/>
        <end position="294"/>
    </location>
</feature>
<gene>
    <name evidence="2" type="ORF">COB13_00260</name>
</gene>
<comment type="caution">
    <text evidence="2">The sequence shown here is derived from an EMBL/GenBank/DDBJ whole genome shotgun (WGS) entry which is preliminary data.</text>
</comment>
<keyword evidence="1" id="KW-0812">Transmembrane</keyword>
<reference evidence="2" key="2">
    <citation type="journal article" date="2018" name="ISME J.">
        <title>A dynamic microbial community with high functional redundancy inhabits the cold, oxic subseafloor aquifer.</title>
        <authorList>
            <person name="Tully B.J."/>
            <person name="Wheat C.G."/>
            <person name="Glazer B.T."/>
            <person name="Huber J.A."/>
        </authorList>
    </citation>
    <scope>NUCLEOTIDE SEQUENCE</scope>
    <source>
        <strain evidence="2">NORP83</strain>
    </source>
</reference>
<feature type="transmembrane region" description="Helical" evidence="1">
    <location>
        <begin position="114"/>
        <end position="132"/>
    </location>
</feature>
<dbReference type="InterPro" id="IPR010266">
    <property type="entry name" value="NnrS"/>
</dbReference>
<dbReference type="AlphaFoldDB" id="A0A2A4Z9M8"/>
<evidence type="ECO:0000313" key="2">
    <source>
        <dbReference type="EMBL" id="PCJ03707.1"/>
    </source>
</evidence>
<feature type="transmembrane region" description="Helical" evidence="1">
    <location>
        <begin position="245"/>
        <end position="262"/>
    </location>
</feature>
<feature type="transmembrane region" description="Helical" evidence="1">
    <location>
        <begin position="314"/>
        <end position="333"/>
    </location>
</feature>
<evidence type="ECO:0000256" key="1">
    <source>
        <dbReference type="SAM" id="Phobius"/>
    </source>
</evidence>
<keyword evidence="1" id="KW-0472">Membrane</keyword>
<organism evidence="2">
    <name type="scientific">OCS116 cluster bacterium</name>
    <dbReference type="NCBI Taxonomy" id="2030921"/>
    <lineage>
        <taxon>Bacteria</taxon>
        <taxon>Pseudomonadati</taxon>
        <taxon>Pseudomonadota</taxon>
        <taxon>Alphaproteobacteria</taxon>
        <taxon>OCS116 cluster</taxon>
    </lineage>
</organism>